<proteinExistence type="predicted"/>
<name>A0A9W7XJ84_9FUNG</name>
<dbReference type="GO" id="GO:0005634">
    <property type="term" value="C:nucleus"/>
    <property type="evidence" value="ECO:0007669"/>
    <property type="project" value="UniProtKB-SubCell"/>
</dbReference>
<keyword evidence="10" id="KW-1185">Reference proteome</keyword>
<feature type="domain" description="RRM" evidence="8">
    <location>
        <begin position="30"/>
        <end position="108"/>
    </location>
</feature>
<dbReference type="SUPFAM" id="SSF54928">
    <property type="entry name" value="RNA-binding domain, RBD"/>
    <property type="match status" value="1"/>
</dbReference>
<protein>
    <recommendedName>
        <fullName evidence="8">RRM domain-containing protein</fullName>
    </recommendedName>
</protein>
<dbReference type="CDD" id="cd12324">
    <property type="entry name" value="RRM_RBM8"/>
    <property type="match status" value="1"/>
</dbReference>
<evidence type="ECO:0000313" key="10">
    <source>
        <dbReference type="Proteomes" id="UP001145021"/>
    </source>
</evidence>
<dbReference type="EMBL" id="JANBOH010000175">
    <property type="protein sequence ID" value="KAJ1644317.1"/>
    <property type="molecule type" value="Genomic_DNA"/>
</dbReference>
<comment type="subcellular location">
    <subcellularLocation>
        <location evidence="2">Cytoplasm</location>
    </subcellularLocation>
    <subcellularLocation>
        <location evidence="1">Nucleus</location>
    </subcellularLocation>
</comment>
<organism evidence="9 10">
    <name type="scientific">Coemansia asiatica</name>
    <dbReference type="NCBI Taxonomy" id="1052880"/>
    <lineage>
        <taxon>Eukaryota</taxon>
        <taxon>Fungi</taxon>
        <taxon>Fungi incertae sedis</taxon>
        <taxon>Zoopagomycota</taxon>
        <taxon>Kickxellomycotina</taxon>
        <taxon>Kickxellomycetes</taxon>
        <taxon>Kickxellales</taxon>
        <taxon>Kickxellaceae</taxon>
        <taxon>Coemansia</taxon>
    </lineage>
</organism>
<evidence type="ECO:0000256" key="5">
    <source>
        <dbReference type="ARBA" id="ARBA00023242"/>
    </source>
</evidence>
<dbReference type="SMART" id="SM00360">
    <property type="entry name" value="RRM"/>
    <property type="match status" value="1"/>
</dbReference>
<gene>
    <name evidence="9" type="ORF">LPJ64_003986</name>
</gene>
<keyword evidence="3" id="KW-0963">Cytoplasm</keyword>
<evidence type="ECO:0000256" key="1">
    <source>
        <dbReference type="ARBA" id="ARBA00004123"/>
    </source>
</evidence>
<dbReference type="InterPro" id="IPR000504">
    <property type="entry name" value="RRM_dom"/>
</dbReference>
<evidence type="ECO:0000256" key="3">
    <source>
        <dbReference type="ARBA" id="ARBA00022490"/>
    </source>
</evidence>
<dbReference type="PROSITE" id="PS50102">
    <property type="entry name" value="RRM"/>
    <property type="match status" value="1"/>
</dbReference>
<keyword evidence="4 6" id="KW-0694">RNA-binding</keyword>
<sequence length="172" mass="18923">MDTDASEVSETGESEHQNAAAIAQKSVEGWVLVATGIHEEAREEDLQDFFADYGKVRSLHLNLDRLTGYVKGYALIEYATEKEALAAVQKASGKKLLGRPIVVDFAFVKSPEEKEGGRSRGQHRKVGRDDGRDGFDRLAGRLGLYDGSRQPRGGSSRPSVDRTRELSPDRGF</sequence>
<dbReference type="GO" id="GO:0006396">
    <property type="term" value="P:RNA processing"/>
    <property type="evidence" value="ECO:0007669"/>
    <property type="project" value="InterPro"/>
</dbReference>
<feature type="compositionally biased region" description="Basic and acidic residues" evidence="7">
    <location>
        <begin position="159"/>
        <end position="172"/>
    </location>
</feature>
<keyword evidence="5" id="KW-0539">Nucleus</keyword>
<evidence type="ECO:0000313" key="9">
    <source>
        <dbReference type="EMBL" id="KAJ1644317.1"/>
    </source>
</evidence>
<dbReference type="Pfam" id="PF00076">
    <property type="entry name" value="RRM_1"/>
    <property type="match status" value="1"/>
</dbReference>
<dbReference type="InterPro" id="IPR012677">
    <property type="entry name" value="Nucleotide-bd_a/b_plait_sf"/>
</dbReference>
<dbReference type="Proteomes" id="UP001145021">
    <property type="component" value="Unassembled WGS sequence"/>
</dbReference>
<feature type="region of interest" description="Disordered" evidence="7">
    <location>
        <begin position="112"/>
        <end position="172"/>
    </location>
</feature>
<evidence type="ECO:0000256" key="6">
    <source>
        <dbReference type="PROSITE-ProRule" id="PRU00176"/>
    </source>
</evidence>
<dbReference type="PANTHER" id="PTHR45894">
    <property type="entry name" value="RNA-BINDING PROTEIN 8A"/>
    <property type="match status" value="1"/>
</dbReference>
<feature type="compositionally biased region" description="Basic and acidic residues" evidence="7">
    <location>
        <begin position="127"/>
        <end position="139"/>
    </location>
</feature>
<evidence type="ECO:0000256" key="2">
    <source>
        <dbReference type="ARBA" id="ARBA00004496"/>
    </source>
</evidence>
<comment type="caution">
    <text evidence="9">The sequence shown here is derived from an EMBL/GenBank/DDBJ whole genome shotgun (WGS) entry which is preliminary data.</text>
</comment>
<dbReference type="InterPro" id="IPR008111">
    <property type="entry name" value="RNA-bd_8"/>
</dbReference>
<dbReference type="InterPro" id="IPR033744">
    <property type="entry name" value="RRM_RBM8"/>
</dbReference>
<dbReference type="Gene3D" id="3.30.70.330">
    <property type="match status" value="1"/>
</dbReference>
<feature type="compositionally biased region" description="Low complexity" evidence="7">
    <location>
        <begin position="140"/>
        <end position="158"/>
    </location>
</feature>
<evidence type="ECO:0000256" key="7">
    <source>
        <dbReference type="SAM" id="MobiDB-lite"/>
    </source>
</evidence>
<dbReference type="PRINTS" id="PR01738">
    <property type="entry name" value="RNABINDINGM8"/>
</dbReference>
<dbReference type="InterPro" id="IPR035979">
    <property type="entry name" value="RBD_domain_sf"/>
</dbReference>
<dbReference type="GO" id="GO:0005737">
    <property type="term" value="C:cytoplasm"/>
    <property type="evidence" value="ECO:0007669"/>
    <property type="project" value="UniProtKB-SubCell"/>
</dbReference>
<evidence type="ECO:0000259" key="8">
    <source>
        <dbReference type="PROSITE" id="PS50102"/>
    </source>
</evidence>
<evidence type="ECO:0000256" key="4">
    <source>
        <dbReference type="ARBA" id="ARBA00022884"/>
    </source>
</evidence>
<dbReference type="GO" id="GO:0003729">
    <property type="term" value="F:mRNA binding"/>
    <property type="evidence" value="ECO:0007669"/>
    <property type="project" value="InterPro"/>
</dbReference>
<accession>A0A9W7XJ84</accession>
<dbReference type="AlphaFoldDB" id="A0A9W7XJ84"/>
<reference evidence="9" key="1">
    <citation type="submission" date="2022-07" db="EMBL/GenBank/DDBJ databases">
        <title>Phylogenomic reconstructions and comparative analyses of Kickxellomycotina fungi.</title>
        <authorList>
            <person name="Reynolds N.K."/>
            <person name="Stajich J.E."/>
            <person name="Barry K."/>
            <person name="Grigoriev I.V."/>
            <person name="Crous P."/>
            <person name="Smith M.E."/>
        </authorList>
    </citation>
    <scope>NUCLEOTIDE SEQUENCE</scope>
    <source>
        <strain evidence="9">NBRC 105413</strain>
    </source>
</reference>